<dbReference type="Proteomes" id="UP000192980">
    <property type="component" value="Unassembled WGS sequence"/>
</dbReference>
<feature type="signal peptide" evidence="1">
    <location>
        <begin position="1"/>
        <end position="23"/>
    </location>
</feature>
<dbReference type="STRING" id="561061.SAMN05660862_1725"/>
<reference evidence="2 3" key="1">
    <citation type="submission" date="2017-04" db="EMBL/GenBank/DDBJ databases">
        <authorList>
            <person name="Afonso C.L."/>
            <person name="Miller P.J."/>
            <person name="Scott M.A."/>
            <person name="Spackman E."/>
            <person name="Goraichik I."/>
            <person name="Dimitrov K.M."/>
            <person name="Suarez D.L."/>
            <person name="Swayne D.E."/>
        </authorList>
    </citation>
    <scope>NUCLEOTIDE SEQUENCE [LARGE SCALE GENOMIC DNA]</scope>
    <source>
        <strain evidence="2 3">DSM 22418</strain>
    </source>
</reference>
<dbReference type="OrthoDB" id="9766256at2"/>
<dbReference type="InterPro" id="IPR041662">
    <property type="entry name" value="SusD-like_2"/>
</dbReference>
<organism evidence="2 3">
    <name type="scientific">Sphingobacterium psychroaquaticum</name>
    <dbReference type="NCBI Taxonomy" id="561061"/>
    <lineage>
        <taxon>Bacteria</taxon>
        <taxon>Pseudomonadati</taxon>
        <taxon>Bacteroidota</taxon>
        <taxon>Sphingobacteriia</taxon>
        <taxon>Sphingobacteriales</taxon>
        <taxon>Sphingobacteriaceae</taxon>
        <taxon>Sphingobacterium</taxon>
    </lineage>
</organism>
<name>A0A1X7JDF5_9SPHI</name>
<gene>
    <name evidence="2" type="ORF">SAMN05660862_1725</name>
</gene>
<dbReference type="InterPro" id="IPR011990">
    <property type="entry name" value="TPR-like_helical_dom_sf"/>
</dbReference>
<protein>
    <submittedName>
        <fullName evidence="2">Starch-binding associating with outer membrane</fullName>
    </submittedName>
</protein>
<dbReference type="RefSeq" id="WP_085472470.1">
    <property type="nucleotide sequence ID" value="NZ_FXAU01000002.1"/>
</dbReference>
<keyword evidence="1" id="KW-0732">Signal</keyword>
<evidence type="ECO:0000313" key="2">
    <source>
        <dbReference type="EMBL" id="SMG25450.1"/>
    </source>
</evidence>
<sequence>MKRKLLYILAACGFGLSSCSDFGDLNVNPETIGKDGMDYKLVFTNVQQYGYGTEYEAWRNGLIYISTMIQHTASVQSYWNGDKYTYSAGYNSAFWDRMYPNGIRDVIDLMENWKDNEAFYAEYQMARIMKVLLFHRMTDLYGDVPYSQAGQGYYQSNGYPKYDTQESIYFDMLKELQEAATNLQGKSSTIGPADIIYNGDVTKWRKFAYSLMLRLGMRLSKIDAEAAKSWVNTAVAGGLFLSNDESAIVKHAAGVTANNSAEPFGKVYVHEDPNAYRMSESFINLLRDSKDPRLSFLATVVKDPTIKVDAGNWSRGDTTAAKQLGMPNGYDLLGGATDIKKYSLFPDKQGLTGDSLNMYSVVNRYTYGRIDAPTFLVTHAENQLLLAEAAYRGWISGTAKSYYDAGVTAAMKQFTQFGIQGISDAAIQNYLTANPFSQSTALEQINTQYYINTFTDEYESFANWRRSGYPVLKTVNYIGNATNGTIPRRFTYPTEESTVNQKNYQEAVGRLTDGDRMTSRVWWDKL</sequence>
<dbReference type="Pfam" id="PF12771">
    <property type="entry name" value="SusD-like_2"/>
    <property type="match status" value="1"/>
</dbReference>
<feature type="chain" id="PRO_5013231091" evidence="1">
    <location>
        <begin position="24"/>
        <end position="526"/>
    </location>
</feature>
<keyword evidence="3" id="KW-1185">Reference proteome</keyword>
<dbReference type="SUPFAM" id="SSF48452">
    <property type="entry name" value="TPR-like"/>
    <property type="match status" value="1"/>
</dbReference>
<proteinExistence type="predicted"/>
<accession>A0A1X7JDF5</accession>
<dbReference type="EMBL" id="FXAU01000002">
    <property type="protein sequence ID" value="SMG25450.1"/>
    <property type="molecule type" value="Genomic_DNA"/>
</dbReference>
<dbReference type="PROSITE" id="PS51257">
    <property type="entry name" value="PROKAR_LIPOPROTEIN"/>
    <property type="match status" value="1"/>
</dbReference>
<evidence type="ECO:0000313" key="3">
    <source>
        <dbReference type="Proteomes" id="UP000192980"/>
    </source>
</evidence>
<dbReference type="AlphaFoldDB" id="A0A1X7JDF5"/>
<dbReference type="Gene3D" id="1.25.40.390">
    <property type="match status" value="1"/>
</dbReference>
<evidence type="ECO:0000256" key="1">
    <source>
        <dbReference type="SAM" id="SignalP"/>
    </source>
</evidence>